<sequence length="74" mass="7672">MATSRRIGGTHIHADGLLPEMSSSTVLDFSEARASGTTPPCTAGGRGRRKRGGTVLLPGARKATLHGEEDRIGS</sequence>
<dbReference type="Proteomes" id="UP001227543">
    <property type="component" value="Unassembled WGS sequence"/>
</dbReference>
<dbReference type="RefSeq" id="XP_060385571.1">
    <property type="nucleotide sequence ID" value="XM_060520150.1"/>
</dbReference>
<feature type="region of interest" description="Disordered" evidence="1">
    <location>
        <begin position="31"/>
        <end position="74"/>
    </location>
</feature>
<organism evidence="2 3">
    <name type="scientific">Colletotrichum tamarilloi</name>
    <dbReference type="NCBI Taxonomy" id="1209934"/>
    <lineage>
        <taxon>Eukaryota</taxon>
        <taxon>Fungi</taxon>
        <taxon>Dikarya</taxon>
        <taxon>Ascomycota</taxon>
        <taxon>Pezizomycotina</taxon>
        <taxon>Sordariomycetes</taxon>
        <taxon>Hypocreomycetidae</taxon>
        <taxon>Glomerellales</taxon>
        <taxon>Glomerellaceae</taxon>
        <taxon>Colletotrichum</taxon>
        <taxon>Colletotrichum acutatum species complex</taxon>
    </lineage>
</organism>
<protein>
    <submittedName>
        <fullName evidence="2">Uncharacterized protein</fullName>
    </submittedName>
</protein>
<dbReference type="EMBL" id="MLFU01000009">
    <property type="protein sequence ID" value="KAK1504813.1"/>
    <property type="molecule type" value="Genomic_DNA"/>
</dbReference>
<keyword evidence="3" id="KW-1185">Reference proteome</keyword>
<evidence type="ECO:0000313" key="3">
    <source>
        <dbReference type="Proteomes" id="UP001227543"/>
    </source>
</evidence>
<reference evidence="2 3" key="1">
    <citation type="submission" date="2016-10" db="EMBL/GenBank/DDBJ databases">
        <title>The genome sequence of Colletotrichum fioriniae PJ7.</title>
        <authorList>
            <person name="Baroncelli R."/>
        </authorList>
    </citation>
    <scope>NUCLEOTIDE SEQUENCE [LARGE SCALE GENOMIC DNA]</scope>
    <source>
        <strain evidence="2 3">Tom-12</strain>
    </source>
</reference>
<gene>
    <name evidence="2" type="ORF">CTAM01_04120</name>
</gene>
<dbReference type="GeneID" id="85404388"/>
<name>A0ABQ9RK16_9PEZI</name>
<feature type="compositionally biased region" description="Basic and acidic residues" evidence="1">
    <location>
        <begin position="65"/>
        <end position="74"/>
    </location>
</feature>
<comment type="caution">
    <text evidence="2">The sequence shown here is derived from an EMBL/GenBank/DDBJ whole genome shotgun (WGS) entry which is preliminary data.</text>
</comment>
<evidence type="ECO:0000256" key="1">
    <source>
        <dbReference type="SAM" id="MobiDB-lite"/>
    </source>
</evidence>
<accession>A0ABQ9RK16</accession>
<evidence type="ECO:0000313" key="2">
    <source>
        <dbReference type="EMBL" id="KAK1504813.1"/>
    </source>
</evidence>
<proteinExistence type="predicted"/>